<dbReference type="SMR" id="A0A2N3I5K7"/>
<dbReference type="AlphaFoldDB" id="A0A2N3I5K7"/>
<comment type="caution">
    <text evidence="1">The sequence shown here is derived from an EMBL/GenBank/DDBJ whole genome shotgun (WGS) entry which is preliminary data.</text>
</comment>
<dbReference type="SUPFAM" id="SSF51126">
    <property type="entry name" value="Pectin lyase-like"/>
    <property type="match status" value="1"/>
</dbReference>
<dbReference type="RefSeq" id="WP_101259465.1">
    <property type="nucleotide sequence ID" value="NZ_MVDD01000001.1"/>
</dbReference>
<dbReference type="OrthoDB" id="1115455at2"/>
<sequence>MKHLKIIFSIPLILSFCFLLLNCSDKNELLADDYILESNLTSDSILGNKSTIPEFLLKACIESLSVKWNAVNTNGVDSYNANTMQGITKNRNSLDLTNKIPHTQNDVYDFAADFNASTNSNTDQSSKLQTALDFISGFKNSNKHGGILIIPRGEYFIKEINLRSNIMIACRPGAVFKPYTAGGSKNKITMFNLGDKRNNKIENVGIRGIEGGRARIDIPTWETGITSISLSKVEHFIISDINFYDHKTQYCCIGFSPADPADHTDFPRPTDGYVGNLSSFNCHFGYGLMQLQTARKIHAENCYSKGGVCYRLETGWNLMNQYSNFNEGGIFDITGHNLKCENGAAAVMISPHSQQCEGTICIEKVNAVSCQEGIQVHAGFVYKETKNGTKVYAKGYDSSGNLTVTLTPGHFNSQSFVRNVDVTFGDNAQCRYWPEFAKCMPDEYFNKITVDKINGAYPEYIANIPSIAPVDISSEDVDPNFEGYGYSIDWSKTTINHHGFKYNNGNTIETMTIKRVR</sequence>
<dbReference type="InterPro" id="IPR012334">
    <property type="entry name" value="Pectin_lyas_fold"/>
</dbReference>
<organism evidence="1 2">
    <name type="scientific">Labilibaculum filiforme</name>
    <dbReference type="NCBI Taxonomy" id="1940526"/>
    <lineage>
        <taxon>Bacteria</taxon>
        <taxon>Pseudomonadati</taxon>
        <taxon>Bacteroidota</taxon>
        <taxon>Bacteroidia</taxon>
        <taxon>Marinilabiliales</taxon>
        <taxon>Marinifilaceae</taxon>
        <taxon>Labilibaculum</taxon>
    </lineage>
</organism>
<dbReference type="Gene3D" id="2.160.20.10">
    <property type="entry name" value="Single-stranded right-handed beta-helix, Pectin lyase-like"/>
    <property type="match status" value="1"/>
</dbReference>
<gene>
    <name evidence="1" type="ORF">BZG02_00565</name>
</gene>
<dbReference type="Proteomes" id="UP000233535">
    <property type="component" value="Unassembled WGS sequence"/>
</dbReference>
<name>A0A2N3I5K7_9BACT</name>
<proteinExistence type="predicted"/>
<dbReference type="InterPro" id="IPR011050">
    <property type="entry name" value="Pectin_lyase_fold/virulence"/>
</dbReference>
<evidence type="ECO:0008006" key="3">
    <source>
        <dbReference type="Google" id="ProtNLM"/>
    </source>
</evidence>
<reference evidence="1 2" key="1">
    <citation type="journal article" date="2017" name="Front. Microbiol.">
        <title>Labilibaculum manganireducens gen. nov., sp. nov. and Labilibaculum filiforme sp. nov., Novel Bacteroidetes Isolated from Subsurface Sediments of the Baltic Sea.</title>
        <authorList>
            <person name="Vandieken V."/>
            <person name="Marshall I.P."/>
            <person name="Niemann H."/>
            <person name="Engelen B."/>
            <person name="Cypionka H."/>
        </authorList>
    </citation>
    <scope>NUCLEOTIDE SEQUENCE [LARGE SCALE GENOMIC DNA]</scope>
    <source>
        <strain evidence="1 2">59.16B</strain>
    </source>
</reference>
<protein>
    <recommendedName>
        <fullName evidence="3">Pectate lyase superfamily protein domain-containing protein</fullName>
    </recommendedName>
</protein>
<keyword evidence="2" id="KW-1185">Reference proteome</keyword>
<dbReference type="EMBL" id="MVDD01000001">
    <property type="protein sequence ID" value="PKQ65533.1"/>
    <property type="molecule type" value="Genomic_DNA"/>
</dbReference>
<accession>A0A2N3I5K7</accession>
<evidence type="ECO:0000313" key="1">
    <source>
        <dbReference type="EMBL" id="PKQ65533.1"/>
    </source>
</evidence>
<evidence type="ECO:0000313" key="2">
    <source>
        <dbReference type="Proteomes" id="UP000233535"/>
    </source>
</evidence>